<keyword evidence="2" id="KW-1185">Reference proteome</keyword>
<evidence type="ECO:0000313" key="1">
    <source>
        <dbReference type="EMBL" id="CDW82466.1"/>
    </source>
</evidence>
<accession>A0A078AKP7</accession>
<sequence>MSPKFSPAISMSDLNNINQQPESLNQTVQDDFIVNKSLAKSQSAQGLHTNPFSKTHTYFSNRVVHHQINSNHQQFMIGGGTQNNVGNNVSASMTSNGFQNNNINNITNAMSMSNLLPTLTGQRIQSMKTSSVDNRQQKEVTLKDKNLKQQQLPSLNNIKLSINKGNEQSRNPIQISQLQTSESKLNSTSQEFQIDDNNNTLLQPDQDVSVETFGISQRIQSRKQSIQQVDNYEKIQMFYNKNLDGNNDNYYIATNVQNGQEMLQSPFVIKGPILKQQYNLKKQRGNQEISINRQNGDSKISIMDENKDINHLSAINNEQSPLKQGQNISLFQNSAIYDVRQMQRNTQLESLKVSQNQTLKSGTKLNTTSSQPVLRQTIALEQKSEQQRLKEVSESIQKDQRSLFMINRLKDSFSEKFTIYSKSTQMVFMNDYENIFKLINNPFMEMRDVKCEFHQIMKNLNKENIGSVDLDSGQWNGVVQLEDRTSFITEGQQYPMELICYEISGYCLNSNKKYMKLNSCQIPFKYLPFLYFLKNEDMQEVIMQCINVVEEGIIRLDEQKMYTMLKTYDPVPHKNEMKEFCFTIYSNSTHGKSTNLISVNYFSLKKFQVSLKYILSHVIISSIIVKSLPMMIEVQQQGNEEFKTVITFEIPFSEIIKTFKYLKSKSFNMNELHSKLMQLTTIVKDLNKEIVRIKIDFLNLQPILKYQPQTSRLDYKKSQTSLLDSQFLEEERNKNLVPSILLDNHIKLKFNLKDPVIKYMSSQGHTKEGQVIQKELKWTEIIHMIESKFENWESSVFNPSHLM</sequence>
<organism evidence="1 2">
    <name type="scientific">Stylonychia lemnae</name>
    <name type="common">Ciliate</name>
    <dbReference type="NCBI Taxonomy" id="5949"/>
    <lineage>
        <taxon>Eukaryota</taxon>
        <taxon>Sar</taxon>
        <taxon>Alveolata</taxon>
        <taxon>Ciliophora</taxon>
        <taxon>Intramacronucleata</taxon>
        <taxon>Spirotrichea</taxon>
        <taxon>Stichotrichia</taxon>
        <taxon>Sporadotrichida</taxon>
        <taxon>Oxytrichidae</taxon>
        <taxon>Stylonychinae</taxon>
        <taxon>Stylonychia</taxon>
    </lineage>
</organism>
<gene>
    <name evidence="1" type="primary">Contig11329.g12105</name>
    <name evidence="1" type="ORF">STYLEM_11499</name>
</gene>
<dbReference type="AlphaFoldDB" id="A0A078AKP7"/>
<dbReference type="Proteomes" id="UP000039865">
    <property type="component" value="Unassembled WGS sequence"/>
</dbReference>
<proteinExistence type="predicted"/>
<dbReference type="EMBL" id="CCKQ01010941">
    <property type="protein sequence ID" value="CDW82466.1"/>
    <property type="molecule type" value="Genomic_DNA"/>
</dbReference>
<reference evidence="1 2" key="1">
    <citation type="submission" date="2014-06" db="EMBL/GenBank/DDBJ databases">
        <authorList>
            <person name="Swart Estienne"/>
        </authorList>
    </citation>
    <scope>NUCLEOTIDE SEQUENCE [LARGE SCALE GENOMIC DNA]</scope>
    <source>
        <strain evidence="1 2">130c</strain>
    </source>
</reference>
<dbReference type="InParanoid" id="A0A078AKP7"/>
<evidence type="ECO:0000313" key="2">
    <source>
        <dbReference type="Proteomes" id="UP000039865"/>
    </source>
</evidence>
<name>A0A078AKP7_STYLE</name>
<protein>
    <submittedName>
        <fullName evidence="1">Uncharacterized protein</fullName>
    </submittedName>
</protein>